<organism evidence="4 5">
    <name type="scientific">Natrinema halophilum</name>
    <dbReference type="NCBI Taxonomy" id="1699371"/>
    <lineage>
        <taxon>Archaea</taxon>
        <taxon>Methanobacteriati</taxon>
        <taxon>Methanobacteriota</taxon>
        <taxon>Stenosarchaea group</taxon>
        <taxon>Halobacteria</taxon>
        <taxon>Halobacteriales</taxon>
        <taxon>Natrialbaceae</taxon>
        <taxon>Natrinema</taxon>
    </lineage>
</organism>
<evidence type="ECO:0000256" key="1">
    <source>
        <dbReference type="ARBA" id="ARBA00023002"/>
    </source>
</evidence>
<reference evidence="4 5" key="1">
    <citation type="submission" date="2020-07" db="EMBL/GenBank/DDBJ databases">
        <authorList>
            <person name="Cui H."/>
        </authorList>
    </citation>
    <scope>NUCLEOTIDE SEQUENCE [LARGE SCALE GENOMIC DNA]</scope>
    <source>
        <strain evidence="4 5">YPL8</strain>
    </source>
</reference>
<evidence type="ECO:0000259" key="3">
    <source>
        <dbReference type="Pfam" id="PF01494"/>
    </source>
</evidence>
<evidence type="ECO:0000256" key="2">
    <source>
        <dbReference type="ARBA" id="ARBA00023033"/>
    </source>
</evidence>
<dbReference type="Pfam" id="PF01494">
    <property type="entry name" value="FAD_binding_3"/>
    <property type="match status" value="1"/>
</dbReference>
<dbReference type="AlphaFoldDB" id="A0A7D5GL15"/>
<dbReference type="InterPro" id="IPR036188">
    <property type="entry name" value="FAD/NAD-bd_sf"/>
</dbReference>
<sequence>MNDSQTTSDIAIVGGGICGLTTAIALEQRGLSPTVYEAASEYRPIGAGLLLQTNALLVFDRLGIVDRVRAAGVPLEDVQIRSPDGRVLQRFDLDGLERRDFGYGYVAIHRGDLQRILLDELSTDVETGMACTDVTGTESPAVLFDDGTLVRPDVLIGADGIDSEVRNVIAPDVELQALDSVVYRAIAEIESLDRHRRLGFEVWGDGTYTGGAPIASDRFYWFATVQKGAADAIDSRELTAVLRDRFAEFPDPVPSVLESLEPADVFRTDLTDVPSLDRWSRGSVVLAGDAAHGMVPFAGQGAAQAIEDALMLAHSIDRHGTPADAFEAYEAERKTRADRIRAEARRLGTLGTMRSSIGCRVRNFAVAHLPAALFHRFRLRRMSGTSLPEAATCDPFSRR</sequence>
<dbReference type="OrthoDB" id="213386at2157"/>
<dbReference type="InterPro" id="IPR002938">
    <property type="entry name" value="FAD-bd"/>
</dbReference>
<dbReference type="PRINTS" id="PR00420">
    <property type="entry name" value="RNGMNOXGNASE"/>
</dbReference>
<feature type="domain" description="FAD-binding" evidence="3">
    <location>
        <begin position="9"/>
        <end position="340"/>
    </location>
</feature>
<gene>
    <name evidence="4" type="ORF">HYG82_00310</name>
</gene>
<evidence type="ECO:0000313" key="5">
    <source>
        <dbReference type="Proteomes" id="UP000509241"/>
    </source>
</evidence>
<protein>
    <submittedName>
        <fullName evidence="4">FAD-dependent monooxygenase</fullName>
    </submittedName>
</protein>
<dbReference type="PANTHER" id="PTHR13789">
    <property type="entry name" value="MONOOXYGENASE"/>
    <property type="match status" value="1"/>
</dbReference>
<dbReference type="PANTHER" id="PTHR13789:SF309">
    <property type="entry name" value="PUTATIVE (AFU_ORTHOLOGUE AFUA_6G14510)-RELATED"/>
    <property type="match status" value="1"/>
</dbReference>
<accession>A0A7D5GL15</accession>
<keyword evidence="1" id="KW-0560">Oxidoreductase</keyword>
<dbReference type="GO" id="GO:0004497">
    <property type="term" value="F:monooxygenase activity"/>
    <property type="evidence" value="ECO:0007669"/>
    <property type="project" value="UniProtKB-KW"/>
</dbReference>
<dbReference type="InterPro" id="IPR050493">
    <property type="entry name" value="FAD-dep_Monooxygenase_BioMet"/>
</dbReference>
<dbReference type="GeneID" id="56031687"/>
<name>A0A7D5GL15_9EURY</name>
<evidence type="ECO:0000313" key="4">
    <source>
        <dbReference type="EMBL" id="QLG47393.1"/>
    </source>
</evidence>
<dbReference type="EMBL" id="CP058601">
    <property type="protein sequence ID" value="QLG47393.1"/>
    <property type="molecule type" value="Genomic_DNA"/>
</dbReference>
<proteinExistence type="predicted"/>
<keyword evidence="2 4" id="KW-0503">Monooxygenase</keyword>
<dbReference type="Gene3D" id="3.50.50.60">
    <property type="entry name" value="FAD/NAD(P)-binding domain"/>
    <property type="match status" value="1"/>
</dbReference>
<dbReference type="SUPFAM" id="SSF51905">
    <property type="entry name" value="FAD/NAD(P)-binding domain"/>
    <property type="match status" value="1"/>
</dbReference>
<dbReference type="Proteomes" id="UP000509241">
    <property type="component" value="Chromosome"/>
</dbReference>
<keyword evidence="5" id="KW-1185">Reference proteome</keyword>
<dbReference type="KEGG" id="haly:HYG82_00310"/>
<dbReference type="RefSeq" id="WP_179259136.1">
    <property type="nucleotide sequence ID" value="NZ_CP058601.1"/>
</dbReference>
<dbReference type="GO" id="GO:0071949">
    <property type="term" value="F:FAD binding"/>
    <property type="evidence" value="ECO:0007669"/>
    <property type="project" value="InterPro"/>
</dbReference>